<dbReference type="OrthoDB" id="6576929at2759"/>
<name>A0A9N9SDT5_PHACE</name>
<evidence type="ECO:0000313" key="2">
    <source>
        <dbReference type="Proteomes" id="UP001153737"/>
    </source>
</evidence>
<sequence>MMKQKILVNFCNLIQESSYCDLRENLDDESQDESSEMGVDMDSSNSLSNELLEWFMSYNIPHRAASSLLKLLKNNGHNELPSDVRTLSITPKNTNSQIIDAYFDLANLLVRSIERYCKIAPKSVEIDSDVDGLPIAVSLDSQFWPILCSLVSSDFISEPSTIKIFHGFKKPKNVNSFQQTFIEEASVILEDGIIFKNKSVQVTMDATICEAPARAFIYGIKHHSGYFGCGESIQEGDFLENRVVFPDVSATLRKDESFKNRSQPEHHTPSSALENLNIGMVSQVPLACT</sequence>
<protein>
    <submittedName>
        <fullName evidence="1">Uncharacterized protein</fullName>
    </submittedName>
</protein>
<dbReference type="EMBL" id="OU896723">
    <property type="protein sequence ID" value="CAG9818132.1"/>
    <property type="molecule type" value="Genomic_DNA"/>
</dbReference>
<reference evidence="1" key="1">
    <citation type="submission" date="2022-01" db="EMBL/GenBank/DDBJ databases">
        <authorList>
            <person name="King R."/>
        </authorList>
    </citation>
    <scope>NUCLEOTIDE SEQUENCE</scope>
</reference>
<proteinExistence type="predicted"/>
<dbReference type="AlphaFoldDB" id="A0A9N9SDT5"/>
<dbReference type="PANTHER" id="PTHR33053">
    <property type="entry name" value="PROTEIN, PUTATIVE-RELATED"/>
    <property type="match status" value="1"/>
</dbReference>
<accession>A0A9N9SDT5</accession>
<dbReference type="PANTHER" id="PTHR33053:SF24">
    <property type="entry name" value="TRANSPOSASE DOMAIN-CONTAINING PROTEIN"/>
    <property type="match status" value="1"/>
</dbReference>
<organism evidence="1 2">
    <name type="scientific">Phaedon cochleariae</name>
    <name type="common">Mustard beetle</name>
    <dbReference type="NCBI Taxonomy" id="80249"/>
    <lineage>
        <taxon>Eukaryota</taxon>
        <taxon>Metazoa</taxon>
        <taxon>Ecdysozoa</taxon>
        <taxon>Arthropoda</taxon>
        <taxon>Hexapoda</taxon>
        <taxon>Insecta</taxon>
        <taxon>Pterygota</taxon>
        <taxon>Neoptera</taxon>
        <taxon>Endopterygota</taxon>
        <taxon>Coleoptera</taxon>
        <taxon>Polyphaga</taxon>
        <taxon>Cucujiformia</taxon>
        <taxon>Chrysomeloidea</taxon>
        <taxon>Chrysomelidae</taxon>
        <taxon>Chrysomelinae</taxon>
        <taxon>Chrysomelini</taxon>
        <taxon>Phaedon</taxon>
    </lineage>
</organism>
<reference evidence="1" key="2">
    <citation type="submission" date="2022-10" db="EMBL/GenBank/DDBJ databases">
        <authorList>
            <consortium name="ENA_rothamsted_submissions"/>
            <consortium name="culmorum"/>
            <person name="King R."/>
        </authorList>
    </citation>
    <scope>NUCLEOTIDE SEQUENCE</scope>
</reference>
<dbReference type="Proteomes" id="UP001153737">
    <property type="component" value="Chromosome 17"/>
</dbReference>
<keyword evidence="2" id="KW-1185">Reference proteome</keyword>
<gene>
    <name evidence="1" type="ORF">PHAECO_LOCUS5819</name>
</gene>
<evidence type="ECO:0000313" key="1">
    <source>
        <dbReference type="EMBL" id="CAG9818132.1"/>
    </source>
</evidence>